<sequence length="54" mass="6546">MKEEWIYDIDMLSFETACSIIFPLSDRVEVLEPIELRDYILTKTKKILNLYNYK</sequence>
<accession>A0A645GYJ4</accession>
<organism evidence="1">
    <name type="scientific">bioreactor metagenome</name>
    <dbReference type="NCBI Taxonomy" id="1076179"/>
    <lineage>
        <taxon>unclassified sequences</taxon>
        <taxon>metagenomes</taxon>
        <taxon>ecological metagenomes</taxon>
    </lineage>
</organism>
<reference evidence="1" key="1">
    <citation type="submission" date="2019-08" db="EMBL/GenBank/DDBJ databases">
        <authorList>
            <person name="Kucharzyk K."/>
            <person name="Murdoch R.W."/>
            <person name="Higgins S."/>
            <person name="Loffler F."/>
        </authorList>
    </citation>
    <scope>NUCLEOTIDE SEQUENCE</scope>
</reference>
<dbReference type="AlphaFoldDB" id="A0A645GYJ4"/>
<protein>
    <recommendedName>
        <fullName evidence="2">WYL domain-containing protein</fullName>
    </recommendedName>
</protein>
<dbReference type="EMBL" id="VSSQ01083614">
    <property type="protein sequence ID" value="MPN31885.1"/>
    <property type="molecule type" value="Genomic_DNA"/>
</dbReference>
<evidence type="ECO:0008006" key="2">
    <source>
        <dbReference type="Google" id="ProtNLM"/>
    </source>
</evidence>
<proteinExistence type="predicted"/>
<comment type="caution">
    <text evidence="1">The sequence shown here is derived from an EMBL/GenBank/DDBJ whole genome shotgun (WGS) entry which is preliminary data.</text>
</comment>
<evidence type="ECO:0000313" key="1">
    <source>
        <dbReference type="EMBL" id="MPN31885.1"/>
    </source>
</evidence>
<name>A0A645GYJ4_9ZZZZ</name>
<gene>
    <name evidence="1" type="ORF">SDC9_179360</name>
</gene>